<accession>A0ABQ4I063</accession>
<protein>
    <submittedName>
        <fullName evidence="4">Iron ABC transporter substrate-binding protein</fullName>
    </submittedName>
</protein>
<dbReference type="PANTHER" id="PTHR30006">
    <property type="entry name" value="THIAMINE-BINDING PERIPLASMIC PROTEIN-RELATED"/>
    <property type="match status" value="1"/>
</dbReference>
<dbReference type="Proteomes" id="UP000647017">
    <property type="component" value="Unassembled WGS sequence"/>
</dbReference>
<proteinExistence type="inferred from homology"/>
<gene>
    <name evidence="4" type="ORF">Van01_44760</name>
</gene>
<dbReference type="Pfam" id="PF13343">
    <property type="entry name" value="SBP_bac_6"/>
    <property type="match status" value="1"/>
</dbReference>
<dbReference type="SUPFAM" id="SSF53850">
    <property type="entry name" value="Periplasmic binding protein-like II"/>
    <property type="match status" value="1"/>
</dbReference>
<name>A0ABQ4I063_9ACTN</name>
<keyword evidence="2" id="KW-0410">Iron transport</keyword>
<dbReference type="PIRSF" id="PIRSF002825">
    <property type="entry name" value="CfbpA"/>
    <property type="match status" value="1"/>
</dbReference>
<evidence type="ECO:0000256" key="3">
    <source>
        <dbReference type="ARBA" id="ARBA00022729"/>
    </source>
</evidence>
<comment type="similarity">
    <text evidence="1">Belongs to the bacterial solute-binding protein 1 family.</text>
</comment>
<keyword evidence="3" id="KW-0732">Signal</keyword>
<keyword evidence="2" id="KW-0408">Iron</keyword>
<keyword evidence="2" id="KW-0813">Transport</keyword>
<evidence type="ECO:0000313" key="4">
    <source>
        <dbReference type="EMBL" id="GIJ11262.1"/>
    </source>
</evidence>
<keyword evidence="2" id="KW-0406">Ion transport</keyword>
<organism evidence="4 5">
    <name type="scientific">Micromonospora andamanensis</name>
    <dbReference type="NCBI Taxonomy" id="1287068"/>
    <lineage>
        <taxon>Bacteria</taxon>
        <taxon>Bacillati</taxon>
        <taxon>Actinomycetota</taxon>
        <taxon>Actinomycetes</taxon>
        <taxon>Micromonosporales</taxon>
        <taxon>Micromonosporaceae</taxon>
        <taxon>Micromonospora</taxon>
    </lineage>
</organism>
<dbReference type="EMBL" id="BOOZ01000028">
    <property type="protein sequence ID" value="GIJ11262.1"/>
    <property type="molecule type" value="Genomic_DNA"/>
</dbReference>
<evidence type="ECO:0000313" key="5">
    <source>
        <dbReference type="Proteomes" id="UP000647017"/>
    </source>
</evidence>
<evidence type="ECO:0000256" key="2">
    <source>
        <dbReference type="ARBA" id="ARBA00022496"/>
    </source>
</evidence>
<dbReference type="Gene3D" id="3.40.190.10">
    <property type="entry name" value="Periplasmic binding protein-like II"/>
    <property type="match status" value="2"/>
</dbReference>
<dbReference type="CDD" id="cd13543">
    <property type="entry name" value="PBP2_Fbp"/>
    <property type="match status" value="1"/>
</dbReference>
<dbReference type="InterPro" id="IPR026045">
    <property type="entry name" value="Ferric-bd"/>
</dbReference>
<keyword evidence="5" id="KW-1185">Reference proteome</keyword>
<comment type="caution">
    <text evidence="4">The sequence shown here is derived from an EMBL/GenBank/DDBJ whole genome shotgun (WGS) entry which is preliminary data.</text>
</comment>
<reference evidence="4 5" key="1">
    <citation type="submission" date="2021-01" db="EMBL/GenBank/DDBJ databases">
        <title>Whole genome shotgun sequence of Verrucosispora andamanensis NBRC 109075.</title>
        <authorList>
            <person name="Komaki H."/>
            <person name="Tamura T."/>
        </authorList>
    </citation>
    <scope>NUCLEOTIDE SEQUENCE [LARGE SCALE GENOMIC DNA]</scope>
    <source>
        <strain evidence="4 5">NBRC 109075</strain>
    </source>
</reference>
<dbReference type="PANTHER" id="PTHR30006:SF15">
    <property type="entry name" value="IRON-UTILIZATION PERIPLASMIC PROTEIN"/>
    <property type="match status" value="1"/>
</dbReference>
<sequence length="366" mass="38514">MLTSLRSPRPEEGFTVPSTRRATSALLTASLLVLGLAACGSGGEDEAGSGDQGDKQITVYSGRSEQLVKPLLEKFTAQTGIAVQPRYASTAQLAAQLVEEGDKSPADVFFAQDAGALGTVAKRGMFSTLPEATTSQVPQNYRAGSGQWVGVSARARVLIYNPDLVPADQLPKSVFDLVGPAWKGKVALAPTNASFQAFVTAIRVQHGDARAEEFLAGLQANDPQIRDGNGKIVEDVNSGTVAVGLVNHYYLGEIAKEQGTTPEALKAKLHFFPGGDTGALVNVAGVGVLNRAASDPDVQRFVDFLLGPESQTYFAEQTFEYPVIGGVPGPAYVPPLADLSVPEVDLNDLDTLDETVTMIKNSGLVP</sequence>
<evidence type="ECO:0000256" key="1">
    <source>
        <dbReference type="ARBA" id="ARBA00008520"/>
    </source>
</evidence>